<keyword evidence="3" id="KW-0217">Developmental protein</keyword>
<dbReference type="Ensembl" id="ENSABRT00000001812.1">
    <property type="protein sequence ID" value="ENSABRP00000001229.1"/>
    <property type="gene ID" value="ENSABRG00000001210.1"/>
</dbReference>
<evidence type="ECO:0000256" key="4">
    <source>
        <dbReference type="ARBA" id="ARBA00023242"/>
    </source>
</evidence>
<feature type="compositionally biased region" description="Acidic residues" evidence="5">
    <location>
        <begin position="130"/>
        <end position="154"/>
    </location>
</feature>
<dbReference type="GO" id="GO:0005634">
    <property type="term" value="C:nucleus"/>
    <property type="evidence" value="ECO:0007669"/>
    <property type="project" value="UniProtKB-SubCell"/>
</dbReference>
<evidence type="ECO:0000256" key="5">
    <source>
        <dbReference type="SAM" id="MobiDB-lite"/>
    </source>
</evidence>
<dbReference type="GO" id="GO:0009880">
    <property type="term" value="P:embryonic pattern specification"/>
    <property type="evidence" value="ECO:0007669"/>
    <property type="project" value="TreeGrafter"/>
</dbReference>
<sequence length="181" mass="19952">GDFQGHAARLRAWRGSAASRAGCLRGTDLEVTCRSYLEVTYRPLPLWRPWLPREEEEATGRRRGRTDAAQPRDVAEASRDGNPSKAPALFHHPVRLLWPRSKTFDYLYGVGERLLRNFPVQATLCLYDDSGSEDEDEEEEEEDEEDNDEEDAEEGEGKAGGAVPAVGAGSLLPAAGSARPV</sequence>
<comment type="subcellular location">
    <subcellularLocation>
        <location evidence="1">Nucleus</location>
    </subcellularLocation>
</comment>
<evidence type="ECO:0000256" key="1">
    <source>
        <dbReference type="ARBA" id="ARBA00004123"/>
    </source>
</evidence>
<reference evidence="6" key="2">
    <citation type="submission" date="2025-09" db="UniProtKB">
        <authorList>
            <consortium name="Ensembl"/>
        </authorList>
    </citation>
    <scope>IDENTIFICATION</scope>
</reference>
<evidence type="ECO:0000256" key="3">
    <source>
        <dbReference type="ARBA" id="ARBA00022473"/>
    </source>
</evidence>
<keyword evidence="7" id="KW-1185">Reference proteome</keyword>
<evidence type="ECO:0000313" key="7">
    <source>
        <dbReference type="Proteomes" id="UP000694426"/>
    </source>
</evidence>
<feature type="compositionally biased region" description="Low complexity" evidence="5">
    <location>
        <begin position="161"/>
        <end position="181"/>
    </location>
</feature>
<evidence type="ECO:0000256" key="2">
    <source>
        <dbReference type="ARBA" id="ARBA00006944"/>
    </source>
</evidence>
<dbReference type="GO" id="GO:0000122">
    <property type="term" value="P:negative regulation of transcription by RNA polymerase II"/>
    <property type="evidence" value="ECO:0007669"/>
    <property type="project" value="TreeGrafter"/>
</dbReference>
<feature type="region of interest" description="Disordered" evidence="5">
    <location>
        <begin position="55"/>
        <end position="88"/>
    </location>
</feature>
<dbReference type="PANTHER" id="PTHR16770:SF5">
    <property type="entry name" value="PROTEIN RIPPLY1"/>
    <property type="match status" value="1"/>
</dbReference>
<dbReference type="Proteomes" id="UP000694426">
    <property type="component" value="Unplaced"/>
</dbReference>
<dbReference type="AlphaFoldDB" id="A0A8B9BAA1"/>
<organism evidence="6 7">
    <name type="scientific">Anser brachyrhynchus</name>
    <name type="common">Pink-footed goose</name>
    <dbReference type="NCBI Taxonomy" id="132585"/>
    <lineage>
        <taxon>Eukaryota</taxon>
        <taxon>Metazoa</taxon>
        <taxon>Chordata</taxon>
        <taxon>Craniata</taxon>
        <taxon>Vertebrata</taxon>
        <taxon>Euteleostomi</taxon>
        <taxon>Archelosauria</taxon>
        <taxon>Archosauria</taxon>
        <taxon>Dinosauria</taxon>
        <taxon>Saurischia</taxon>
        <taxon>Theropoda</taxon>
        <taxon>Coelurosauria</taxon>
        <taxon>Aves</taxon>
        <taxon>Neognathae</taxon>
        <taxon>Galloanserae</taxon>
        <taxon>Anseriformes</taxon>
        <taxon>Anatidae</taxon>
        <taxon>Anserinae</taxon>
        <taxon>Anser</taxon>
    </lineage>
</organism>
<feature type="region of interest" description="Disordered" evidence="5">
    <location>
        <begin position="129"/>
        <end position="181"/>
    </location>
</feature>
<dbReference type="Pfam" id="PF14998">
    <property type="entry name" value="Ripply"/>
    <property type="match status" value="1"/>
</dbReference>
<keyword evidence="4" id="KW-0539">Nucleus</keyword>
<accession>A0A8B9BAA1</accession>
<reference evidence="6" key="1">
    <citation type="submission" date="2025-08" db="UniProtKB">
        <authorList>
            <consortium name="Ensembl"/>
        </authorList>
    </citation>
    <scope>IDENTIFICATION</scope>
</reference>
<dbReference type="PANTHER" id="PTHR16770">
    <property type="entry name" value="PROTEIN RIPPLY-LIKE"/>
    <property type="match status" value="1"/>
</dbReference>
<protein>
    <submittedName>
        <fullName evidence="6">MORC family CW-type zinc finger 4</fullName>
    </submittedName>
</protein>
<comment type="similarity">
    <text evidence="2">Belongs to the ripply family.</text>
</comment>
<name>A0A8B9BAA1_9AVES</name>
<gene>
    <name evidence="6" type="primary">MORC4</name>
</gene>
<proteinExistence type="inferred from homology"/>
<evidence type="ECO:0000313" key="6">
    <source>
        <dbReference type="Ensembl" id="ENSABRP00000001229.1"/>
    </source>
</evidence>
<dbReference type="GeneTree" id="ENSGT00940000161221"/>
<dbReference type="InterPro" id="IPR028127">
    <property type="entry name" value="Ripply_fam"/>
</dbReference>